<accession>A0A895YC47</accession>
<reference evidence="2" key="1">
    <citation type="submission" date="2021-02" db="EMBL/GenBank/DDBJ databases">
        <title>Natrosporangium hydrolyticum gen. nov., sp. nov, a haloalkaliphilic actinobacterium from a soda solonchak soil.</title>
        <authorList>
            <person name="Sorokin D.Y."/>
            <person name="Khijniak T.V."/>
            <person name="Zakharycheva A.P."/>
            <person name="Boueva O.V."/>
            <person name="Ariskina E.V."/>
            <person name="Hahnke R.L."/>
            <person name="Bunk B."/>
            <person name="Sproer C."/>
            <person name="Schumann P."/>
            <person name="Evtushenko L.I."/>
            <person name="Kublanov I.V."/>
        </authorList>
    </citation>
    <scope>NUCLEOTIDE SEQUENCE</scope>
    <source>
        <strain evidence="2">DSM 106523</strain>
    </source>
</reference>
<dbReference type="AlphaFoldDB" id="A0A895YC47"/>
<dbReference type="Gene3D" id="3.40.50.720">
    <property type="entry name" value="NAD(P)-binding Rossmann-like Domain"/>
    <property type="match status" value="1"/>
</dbReference>
<dbReference type="InterPro" id="IPR001509">
    <property type="entry name" value="Epimerase_deHydtase"/>
</dbReference>
<sequence>MRVLVAGATGVIGRQLMPVLAAEGHEVVGLARRAGTDSGARIVSVDALDQAAVLRAVRQAEPEAIVNLLTAIPAEINPKRLADDFALTNRLRTDGTRNLLTAARQVGVGRVVAQGLAYAYDPDGAGPADEQTPLWPAPPAPFVPVLGALKELERNTLAAGGTVLRFGHLYGPGTIYAADGSFTRQVRRRQVPLVGGGTATFSFTHTHDAATAVAASLTAGSAEVLNVVDDEPSPMYEWLPRFATELGAPPPRRAPAFLARWAVGPWGVAFMTKLRGADNARAKRVLGWQPSHPTWRAGFLPAAATAPPAGR</sequence>
<dbReference type="Pfam" id="PF01370">
    <property type="entry name" value="Epimerase"/>
    <property type="match status" value="1"/>
</dbReference>
<dbReference type="RefSeq" id="WP_239677533.1">
    <property type="nucleotide sequence ID" value="NZ_CP070499.1"/>
</dbReference>
<evidence type="ECO:0000313" key="3">
    <source>
        <dbReference type="Proteomes" id="UP000662857"/>
    </source>
</evidence>
<dbReference type="PANTHER" id="PTHR48079:SF6">
    <property type="entry name" value="NAD(P)-BINDING DOMAIN-CONTAINING PROTEIN-RELATED"/>
    <property type="match status" value="1"/>
</dbReference>
<dbReference type="InterPro" id="IPR036291">
    <property type="entry name" value="NAD(P)-bd_dom_sf"/>
</dbReference>
<feature type="domain" description="NAD-dependent epimerase/dehydratase" evidence="1">
    <location>
        <begin position="3"/>
        <end position="226"/>
    </location>
</feature>
<evidence type="ECO:0000259" key="1">
    <source>
        <dbReference type="Pfam" id="PF01370"/>
    </source>
</evidence>
<dbReference type="PANTHER" id="PTHR48079">
    <property type="entry name" value="PROTEIN YEEZ"/>
    <property type="match status" value="1"/>
</dbReference>
<dbReference type="KEGG" id="nhy:JQS43_03050"/>
<dbReference type="GO" id="GO:0005737">
    <property type="term" value="C:cytoplasm"/>
    <property type="evidence" value="ECO:0007669"/>
    <property type="project" value="TreeGrafter"/>
</dbReference>
<protein>
    <submittedName>
        <fullName evidence="2">NAD(P)-dependent oxidoreductase</fullName>
    </submittedName>
</protein>
<dbReference type="GO" id="GO:0004029">
    <property type="term" value="F:aldehyde dehydrogenase (NAD+) activity"/>
    <property type="evidence" value="ECO:0007669"/>
    <property type="project" value="TreeGrafter"/>
</dbReference>
<dbReference type="SUPFAM" id="SSF51735">
    <property type="entry name" value="NAD(P)-binding Rossmann-fold domains"/>
    <property type="match status" value="1"/>
</dbReference>
<name>A0A895YC47_9ACTN</name>
<dbReference type="Proteomes" id="UP000662857">
    <property type="component" value="Chromosome"/>
</dbReference>
<gene>
    <name evidence="2" type="ORF">JQS43_03050</name>
</gene>
<keyword evidence="3" id="KW-1185">Reference proteome</keyword>
<organism evidence="2 3">
    <name type="scientific">Natronosporangium hydrolyticum</name>
    <dbReference type="NCBI Taxonomy" id="2811111"/>
    <lineage>
        <taxon>Bacteria</taxon>
        <taxon>Bacillati</taxon>
        <taxon>Actinomycetota</taxon>
        <taxon>Actinomycetes</taxon>
        <taxon>Micromonosporales</taxon>
        <taxon>Micromonosporaceae</taxon>
        <taxon>Natronosporangium</taxon>
    </lineage>
</organism>
<dbReference type="InterPro" id="IPR051783">
    <property type="entry name" value="NAD(P)-dependent_oxidoreduct"/>
</dbReference>
<dbReference type="EMBL" id="CP070499">
    <property type="protein sequence ID" value="QSB15357.1"/>
    <property type="molecule type" value="Genomic_DNA"/>
</dbReference>
<proteinExistence type="predicted"/>
<evidence type="ECO:0000313" key="2">
    <source>
        <dbReference type="EMBL" id="QSB15357.1"/>
    </source>
</evidence>